<protein>
    <submittedName>
        <fullName evidence="1">Maleate isomerase NicE</fullName>
    </submittedName>
</protein>
<dbReference type="InterPro" id="IPR026286">
    <property type="entry name" value="MaiA/AMDase"/>
</dbReference>
<dbReference type="InterPro" id="IPR053714">
    <property type="entry name" value="Iso_Racemase_Enz_sf"/>
</dbReference>
<dbReference type="Gene3D" id="3.40.50.12500">
    <property type="match status" value="1"/>
</dbReference>
<dbReference type="EMBL" id="LJZR01000059">
    <property type="protein sequence ID" value="KPQ32377.1"/>
    <property type="molecule type" value="Genomic_DNA"/>
</dbReference>
<dbReference type="STRING" id="1666911.HLUCCA11_21675"/>
<dbReference type="PIRSF" id="PIRSF015736">
    <property type="entry name" value="MI"/>
    <property type="match status" value="1"/>
</dbReference>
<reference evidence="1 2" key="1">
    <citation type="submission" date="2015-09" db="EMBL/GenBank/DDBJ databases">
        <title>Identification and resolution of microdiversity through metagenomic sequencing of parallel consortia.</title>
        <authorList>
            <person name="Nelson W.C."/>
            <person name="Romine M.F."/>
            <person name="Lindemann S.R."/>
        </authorList>
    </citation>
    <scope>NUCLEOTIDE SEQUENCE [LARGE SCALE GENOMIC DNA]</scope>
    <source>
        <strain evidence="1">Ana</strain>
    </source>
</reference>
<comment type="caution">
    <text evidence="1">The sequence shown here is derived from an EMBL/GenBank/DDBJ whole genome shotgun (WGS) entry which is preliminary data.</text>
</comment>
<dbReference type="PANTHER" id="PTHR40267:SF1">
    <property type="entry name" value="BLR3294 PROTEIN"/>
    <property type="match status" value="1"/>
</dbReference>
<keyword evidence="1" id="KW-0413">Isomerase</keyword>
<dbReference type="PANTHER" id="PTHR40267">
    <property type="entry name" value="BLR3294 PROTEIN"/>
    <property type="match status" value="1"/>
</dbReference>
<dbReference type="Proteomes" id="UP000050465">
    <property type="component" value="Unassembled WGS sequence"/>
</dbReference>
<accession>A0A0P7YQC3</accession>
<evidence type="ECO:0000313" key="1">
    <source>
        <dbReference type="EMBL" id="KPQ32377.1"/>
    </source>
</evidence>
<dbReference type="PATRIC" id="fig|1666911.3.peg.3738"/>
<dbReference type="GO" id="GO:0016853">
    <property type="term" value="F:isomerase activity"/>
    <property type="evidence" value="ECO:0007669"/>
    <property type="project" value="UniProtKB-KW"/>
</dbReference>
<gene>
    <name evidence="1" type="primary">nicE</name>
    <name evidence="1" type="ORF">HLUCCA11_21675</name>
</gene>
<name>A0A0P7YQC3_9CYAN</name>
<evidence type="ECO:0000313" key="2">
    <source>
        <dbReference type="Proteomes" id="UP000050465"/>
    </source>
</evidence>
<proteinExistence type="predicted"/>
<dbReference type="Pfam" id="PF17645">
    <property type="entry name" value="Amdase"/>
    <property type="match status" value="1"/>
</dbReference>
<organism evidence="1 2">
    <name type="scientific">Phormidesmis priestleyi Ana</name>
    <dbReference type="NCBI Taxonomy" id="1666911"/>
    <lineage>
        <taxon>Bacteria</taxon>
        <taxon>Bacillati</taxon>
        <taxon>Cyanobacteriota</taxon>
        <taxon>Cyanophyceae</taxon>
        <taxon>Leptolyngbyales</taxon>
        <taxon>Leptolyngbyaceae</taxon>
        <taxon>Phormidesmis</taxon>
    </lineage>
</organism>
<sequence length="248" mass="27382">MGKSVLLGMLTPSSNTVLEPVTVSILQDLDNVSAHFSRFRVTEISLSEAALRQFDDRPLLRAAELLADAKVDVIAWNGTSAGWLGFERDVQLCDRIQSTTGIPATTSILAINELFQRHQITHFGLVTPYLENIQKKIVQNYQQAGFNCISERHLDLSVNFSFAEVTADTINQQVKAVAQAHPQAITTMCTNLRAAPQVASLEHILGIPIYDSISSVIWKSLSIAGVDSSTVQGWGRLFTEQKHHRKTL</sequence>
<dbReference type="AlphaFoldDB" id="A0A0P7YQC3"/>